<feature type="site" description="Important for substrate specificity" evidence="5">
    <location>
        <position position="154"/>
    </location>
</feature>
<evidence type="ECO:0000256" key="4">
    <source>
        <dbReference type="ARBA" id="ARBA00023080"/>
    </source>
</evidence>
<name>A0A9X2I418_9GAMM</name>
<comment type="catalytic activity">
    <reaction evidence="5">
        <text>N(7)-methyl-GTP + H2O = N(7)-methyl-GMP + diphosphate + H(+)</text>
        <dbReference type="Rhea" id="RHEA:58744"/>
        <dbReference type="ChEBI" id="CHEBI:15377"/>
        <dbReference type="ChEBI" id="CHEBI:15378"/>
        <dbReference type="ChEBI" id="CHEBI:33019"/>
        <dbReference type="ChEBI" id="CHEBI:58285"/>
        <dbReference type="ChEBI" id="CHEBI:87133"/>
    </reaction>
</comment>
<dbReference type="GO" id="GO:0009117">
    <property type="term" value="P:nucleotide metabolic process"/>
    <property type="evidence" value="ECO:0007669"/>
    <property type="project" value="UniProtKB-KW"/>
</dbReference>
<dbReference type="EMBL" id="JAMFTH010000001">
    <property type="protein sequence ID" value="MCP8898562.1"/>
    <property type="molecule type" value="Genomic_DNA"/>
</dbReference>
<evidence type="ECO:0000256" key="2">
    <source>
        <dbReference type="ARBA" id="ARBA00022490"/>
    </source>
</evidence>
<dbReference type="PANTHER" id="PTHR43213:SF10">
    <property type="entry name" value="7-METHYL-GTP PYROPHOSPHATASE"/>
    <property type="match status" value="1"/>
</dbReference>
<dbReference type="InterPro" id="IPR029001">
    <property type="entry name" value="ITPase-like_fam"/>
</dbReference>
<dbReference type="NCBIfam" id="TIGR00172">
    <property type="entry name" value="maf"/>
    <property type="match status" value="1"/>
</dbReference>
<feature type="active site" description="Proton acceptor" evidence="5">
    <location>
        <position position="69"/>
    </location>
</feature>
<keyword evidence="2 5" id="KW-0963">Cytoplasm</keyword>
<evidence type="ECO:0000256" key="5">
    <source>
        <dbReference type="HAMAP-Rule" id="MF_00528"/>
    </source>
</evidence>
<evidence type="ECO:0000256" key="1">
    <source>
        <dbReference type="ARBA" id="ARBA00004496"/>
    </source>
</evidence>
<evidence type="ECO:0000313" key="7">
    <source>
        <dbReference type="Proteomes" id="UP001139319"/>
    </source>
</evidence>
<dbReference type="Pfam" id="PF02545">
    <property type="entry name" value="Maf"/>
    <property type="match status" value="1"/>
</dbReference>
<protein>
    <recommendedName>
        <fullName evidence="5">7-methyl-GTP pyrophosphatase</fullName>
        <shortName evidence="5">m(7)GTP pyrophosphatase</shortName>
        <ecNumber evidence="5">3.6.1.-</ecNumber>
    </recommendedName>
</protein>
<comment type="caution">
    <text evidence="5">Lacks conserved residue(s) required for the propagation of feature annotation.</text>
</comment>
<comment type="caution">
    <text evidence="6">The sequence shown here is derived from an EMBL/GenBank/DDBJ whole genome shotgun (WGS) entry which is preliminary data.</text>
</comment>
<organism evidence="6 7">
    <name type="scientific">Gilvimarinus xylanilyticus</name>
    <dbReference type="NCBI Taxonomy" id="2944139"/>
    <lineage>
        <taxon>Bacteria</taxon>
        <taxon>Pseudomonadati</taxon>
        <taxon>Pseudomonadota</taxon>
        <taxon>Gammaproteobacteria</taxon>
        <taxon>Cellvibrionales</taxon>
        <taxon>Cellvibrionaceae</taxon>
        <taxon>Gilvimarinus</taxon>
    </lineage>
</organism>
<dbReference type="EC" id="3.6.1.-" evidence="5"/>
<accession>A0A9X2I418</accession>
<dbReference type="PIRSF" id="PIRSF006305">
    <property type="entry name" value="Maf"/>
    <property type="match status" value="1"/>
</dbReference>
<dbReference type="GO" id="GO:0005737">
    <property type="term" value="C:cytoplasm"/>
    <property type="evidence" value="ECO:0007669"/>
    <property type="project" value="UniProtKB-SubCell"/>
</dbReference>
<evidence type="ECO:0000256" key="3">
    <source>
        <dbReference type="ARBA" id="ARBA00022801"/>
    </source>
</evidence>
<sequence length="197" mass="21556">MPNLVLASGSPYRRELLARLKLPFIWDSPSTDETPVDGEPAAERAKRLAHQKALSLRTTHPKSLIIGSDQVASLEGNICRKPGNFDSAFNQLKAASGREMTFHTGLSLIDSQTGAHYHHLAQYRARLRPLTDAQITYYLEQDQPYDCAGSFKCESLGISLFESLNGDDPNTLIGLPLIALTRLLAQAGLDVLSPPSD</sequence>
<dbReference type="RefSeq" id="WP_253966836.1">
    <property type="nucleotide sequence ID" value="NZ_JAMFTH010000001.1"/>
</dbReference>
<comment type="similarity">
    <text evidence="5">Belongs to the Maf family. YceF subfamily.</text>
</comment>
<feature type="site" description="Important for substrate specificity" evidence="5">
    <location>
        <position position="70"/>
    </location>
</feature>
<dbReference type="SUPFAM" id="SSF52972">
    <property type="entry name" value="ITPase-like"/>
    <property type="match status" value="1"/>
</dbReference>
<dbReference type="AlphaFoldDB" id="A0A9X2I418"/>
<keyword evidence="4 5" id="KW-0546">Nucleotide metabolism</keyword>
<feature type="site" description="Important for substrate specificity" evidence="5">
    <location>
        <position position="12"/>
    </location>
</feature>
<dbReference type="HAMAP" id="MF_00528">
    <property type="entry name" value="Maf"/>
    <property type="match status" value="1"/>
</dbReference>
<reference evidence="6" key="1">
    <citation type="submission" date="2022-05" db="EMBL/GenBank/DDBJ databases">
        <authorList>
            <person name="Sun H.-N."/>
        </authorList>
    </citation>
    <scope>NUCLEOTIDE SEQUENCE</scope>
    <source>
        <strain evidence="6">HB14</strain>
    </source>
</reference>
<dbReference type="Gene3D" id="3.90.950.10">
    <property type="match status" value="1"/>
</dbReference>
<dbReference type="CDD" id="cd00555">
    <property type="entry name" value="Maf"/>
    <property type="match status" value="1"/>
</dbReference>
<dbReference type="GO" id="GO:0047429">
    <property type="term" value="F:nucleoside triphosphate diphosphatase activity"/>
    <property type="evidence" value="ECO:0007669"/>
    <property type="project" value="InterPro"/>
</dbReference>
<comment type="cofactor">
    <cofactor evidence="5">
        <name>a divalent metal cation</name>
        <dbReference type="ChEBI" id="CHEBI:60240"/>
    </cofactor>
</comment>
<proteinExistence type="inferred from homology"/>
<keyword evidence="7" id="KW-1185">Reference proteome</keyword>
<comment type="subcellular location">
    <subcellularLocation>
        <location evidence="1 5">Cytoplasm</location>
    </subcellularLocation>
</comment>
<gene>
    <name evidence="6" type="ORF">M6D89_04535</name>
</gene>
<dbReference type="Proteomes" id="UP001139319">
    <property type="component" value="Unassembled WGS sequence"/>
</dbReference>
<keyword evidence="3 5" id="KW-0378">Hydrolase</keyword>
<comment type="function">
    <text evidence="5">Nucleoside triphosphate pyrophosphatase that hydrolyzes 7-methyl-GTP (m(7)GTP). May have a dual role in cell division arrest and in preventing the incorporation of modified nucleotides into cellular nucleic acids.</text>
</comment>
<dbReference type="PANTHER" id="PTHR43213">
    <property type="entry name" value="BIFUNCTIONAL DTTP/UTP PYROPHOSPHATASE/METHYLTRANSFERASE PROTEIN-RELATED"/>
    <property type="match status" value="1"/>
</dbReference>
<dbReference type="InterPro" id="IPR003697">
    <property type="entry name" value="Maf-like"/>
</dbReference>
<evidence type="ECO:0000313" key="6">
    <source>
        <dbReference type="EMBL" id="MCP8898562.1"/>
    </source>
</evidence>
<reference evidence="6" key="2">
    <citation type="submission" date="2023-01" db="EMBL/GenBank/DDBJ databases">
        <title>Gilvimarinus xylanilyticus HB14 isolated from Caulerpa lentillifera aquaculture base in Hainan, China.</title>
        <authorList>
            <person name="Zhang Y.-J."/>
        </authorList>
    </citation>
    <scope>NUCLEOTIDE SEQUENCE</scope>
    <source>
        <strain evidence="6">HB14</strain>
    </source>
</reference>